<organism evidence="2 3">
    <name type="scientific">Hymenobacter jeollabukensis</name>
    <dbReference type="NCBI Taxonomy" id="2025313"/>
    <lineage>
        <taxon>Bacteria</taxon>
        <taxon>Pseudomonadati</taxon>
        <taxon>Bacteroidota</taxon>
        <taxon>Cytophagia</taxon>
        <taxon>Cytophagales</taxon>
        <taxon>Hymenobacteraceae</taxon>
        <taxon>Hymenobacter</taxon>
    </lineage>
</organism>
<dbReference type="InterPro" id="IPR000326">
    <property type="entry name" value="PAP2/HPO"/>
</dbReference>
<comment type="caution">
    <text evidence="2">The sequence shown here is derived from an EMBL/GenBank/DDBJ whole genome shotgun (WGS) entry which is preliminary data.</text>
</comment>
<feature type="domain" description="Phosphatidic acid phosphatase type 2/haloperoxidase" evidence="1">
    <location>
        <begin position="172"/>
        <end position="251"/>
    </location>
</feature>
<dbReference type="Proteomes" id="UP000305517">
    <property type="component" value="Unassembled WGS sequence"/>
</dbReference>
<evidence type="ECO:0000259" key="1">
    <source>
        <dbReference type="Pfam" id="PF01569"/>
    </source>
</evidence>
<name>A0A5R8WVM8_9BACT</name>
<reference evidence="2 3" key="1">
    <citation type="submission" date="2019-05" db="EMBL/GenBank/DDBJ databases">
        <title>Hymenobacter edaphi sp. nov., isolated from abandoned arsenic-contaminated farmland soil.</title>
        <authorList>
            <person name="Nie L."/>
        </authorList>
    </citation>
    <scope>NUCLEOTIDE SEQUENCE [LARGE SCALE GENOMIC DNA]</scope>
    <source>
        <strain evidence="2 3">1-3-3-8</strain>
    </source>
</reference>
<dbReference type="Pfam" id="PF01569">
    <property type="entry name" value="PAP2"/>
    <property type="match status" value="1"/>
</dbReference>
<gene>
    <name evidence="2" type="ORF">FDY95_00405</name>
</gene>
<keyword evidence="3" id="KW-1185">Reference proteome</keyword>
<dbReference type="OrthoDB" id="9773582at2"/>
<dbReference type="SUPFAM" id="SSF48317">
    <property type="entry name" value="Acid phosphatase/Vanadium-dependent haloperoxidase"/>
    <property type="match status" value="1"/>
</dbReference>
<accession>A0A5R8WVM8</accession>
<dbReference type="RefSeq" id="WP_138074754.1">
    <property type="nucleotide sequence ID" value="NZ_VAJM01000001.1"/>
</dbReference>
<proteinExistence type="predicted"/>
<protein>
    <submittedName>
        <fullName evidence="2">Phosphatase PAP2 family protein</fullName>
    </submittedName>
</protein>
<evidence type="ECO:0000313" key="3">
    <source>
        <dbReference type="Proteomes" id="UP000305517"/>
    </source>
</evidence>
<dbReference type="AlphaFoldDB" id="A0A5R8WVM8"/>
<dbReference type="Gene3D" id="1.20.144.10">
    <property type="entry name" value="Phosphatidic acid phosphatase type 2/haloperoxidase"/>
    <property type="match status" value="1"/>
</dbReference>
<dbReference type="CDD" id="cd03394">
    <property type="entry name" value="PAP2_like_5"/>
    <property type="match status" value="1"/>
</dbReference>
<dbReference type="EMBL" id="VAJM01000001">
    <property type="protein sequence ID" value="TLM96496.1"/>
    <property type="molecule type" value="Genomic_DNA"/>
</dbReference>
<dbReference type="InterPro" id="IPR036938">
    <property type="entry name" value="PAP2/HPO_sf"/>
</dbReference>
<sequence length="282" mass="30516">MPTPITSLLTRWGSVLLLLWALRPSGLAAQTRPDSLTIPAPRHVVVQLPVADTLRPSAGPPVRHLLARPAFRRAVVPAALLTLAVLGTEKVDVFETDEELRAEVHEHLRIRTNLDDQLRHVPAYASLGLSLAGVRGRHNTLNQALLFGLSYTINNALTSRLKHLTRVERPLGNSFDSFPSQHTSAAFSAATLLHKEYGGRSLWYSVGGYTAATATGGLRIAKDNHWLSDVMAGAAVGIVSTELAYWAYPWLHRQLLKGLGDRAVVVPSYLNGAAGATVVVVL</sequence>
<evidence type="ECO:0000313" key="2">
    <source>
        <dbReference type="EMBL" id="TLM96496.1"/>
    </source>
</evidence>